<feature type="region of interest" description="Disordered" evidence="1">
    <location>
        <begin position="1"/>
        <end position="74"/>
    </location>
</feature>
<comment type="caution">
    <text evidence="2">The sequence shown here is derived from an EMBL/GenBank/DDBJ whole genome shotgun (WGS) entry which is preliminary data.</text>
</comment>
<accession>A0A6I2F5L8</accession>
<evidence type="ECO:0000313" key="2">
    <source>
        <dbReference type="EMBL" id="MRG59942.1"/>
    </source>
</evidence>
<dbReference type="AlphaFoldDB" id="A0A6I2F5L8"/>
<keyword evidence="3" id="KW-1185">Reference proteome</keyword>
<dbReference type="Proteomes" id="UP000431080">
    <property type="component" value="Unassembled WGS sequence"/>
</dbReference>
<dbReference type="RefSeq" id="WP_153684414.1">
    <property type="nucleotide sequence ID" value="NZ_WJIF01000004.1"/>
</dbReference>
<evidence type="ECO:0000313" key="3">
    <source>
        <dbReference type="Proteomes" id="UP000431080"/>
    </source>
</evidence>
<proteinExistence type="predicted"/>
<feature type="compositionally biased region" description="Basic and acidic residues" evidence="1">
    <location>
        <begin position="11"/>
        <end position="35"/>
    </location>
</feature>
<dbReference type="EMBL" id="WJIF01000004">
    <property type="protein sequence ID" value="MRG59942.1"/>
    <property type="molecule type" value="Genomic_DNA"/>
</dbReference>
<feature type="compositionally biased region" description="Gly residues" evidence="1">
    <location>
        <begin position="64"/>
        <end position="74"/>
    </location>
</feature>
<organism evidence="2 3">
    <name type="scientific">Agromyces agglutinans</name>
    <dbReference type="NCBI Taxonomy" id="2662258"/>
    <lineage>
        <taxon>Bacteria</taxon>
        <taxon>Bacillati</taxon>
        <taxon>Actinomycetota</taxon>
        <taxon>Actinomycetes</taxon>
        <taxon>Micrococcales</taxon>
        <taxon>Microbacteriaceae</taxon>
        <taxon>Agromyces</taxon>
    </lineage>
</organism>
<gene>
    <name evidence="2" type="ORF">GE115_08680</name>
</gene>
<evidence type="ECO:0000256" key="1">
    <source>
        <dbReference type="SAM" id="MobiDB-lite"/>
    </source>
</evidence>
<name>A0A6I2F5L8_9MICO</name>
<reference evidence="2 3" key="1">
    <citation type="submission" date="2019-10" db="EMBL/GenBank/DDBJ databases">
        <authorList>
            <person name="Nie G."/>
            <person name="Ming H."/>
            <person name="Yi B."/>
        </authorList>
    </citation>
    <scope>NUCLEOTIDE SEQUENCE [LARGE SCALE GENOMIC DNA]</scope>
    <source>
        <strain evidence="2 3">CFH 90414</strain>
    </source>
</reference>
<sequence>MTDSTRPDGSTPDRDADGEREPDDQELRDLDRSNDRPAGGDTAEGEGPGAPGNAEPMTESTDGGLSGGDPGVEE</sequence>
<protein>
    <submittedName>
        <fullName evidence="2">Uncharacterized protein</fullName>
    </submittedName>
</protein>